<dbReference type="RefSeq" id="XP_040640820.1">
    <property type="nucleotide sequence ID" value="XM_040787534.1"/>
</dbReference>
<dbReference type="AlphaFoldDB" id="A0A017SJP1"/>
<evidence type="ECO:0000313" key="2">
    <source>
        <dbReference type="EMBL" id="EYE97132.1"/>
    </source>
</evidence>
<dbReference type="OrthoDB" id="5431239at2759"/>
<sequence>MQFAYADLERDPTATRRSPRPQLLATCEDDLYRFIVSSVPATSQNSHQRHNDQRGKLLDAGFTFYDRKQPGWTTRLSRAEKAFIDATDANWDVLSRDESTTLRDTLKPIRVDRFNSVWSVWATATTSIRQFQFSCIETIMYCSCRRADQAPSTSTSFQSSFVTPPVHPSDKDGLSIQEVISRPFAPGSLFPCRDCSLEDAVIRECRITSLPLMIVTLDERVTVNNHTQGFSFSYLDSNGVPQTATYGWLGSVYMHNNHFRVCWTDENCGETSEGAVKMYDGMQSAGAIAGGISPYRADERVLPNWFRGRTILLLVYERVIDPQPEVLNGAMHAVCRMMNASVAGVSVLNGHVPWAASGEAQVQGIPTLYTPPITIDDPMVSSTADIQALPKIQVQIRDKTNPPIPSIETPYTLSPSKP</sequence>
<reference evidence="3" key="1">
    <citation type="journal article" date="2014" name="Nat. Commun.">
        <title>Genomic adaptations of the halophilic Dead Sea filamentous fungus Eurotium rubrum.</title>
        <authorList>
            <person name="Kis-Papo T."/>
            <person name="Weig A.R."/>
            <person name="Riley R."/>
            <person name="Persoh D."/>
            <person name="Salamov A."/>
            <person name="Sun H."/>
            <person name="Lipzen A."/>
            <person name="Wasser S.P."/>
            <person name="Rambold G."/>
            <person name="Grigoriev I.V."/>
            <person name="Nevo E."/>
        </authorList>
    </citation>
    <scope>NUCLEOTIDE SEQUENCE [LARGE SCALE GENOMIC DNA]</scope>
    <source>
        <strain evidence="3">CBS 135680</strain>
    </source>
</reference>
<evidence type="ECO:0000256" key="1">
    <source>
        <dbReference type="SAM" id="MobiDB-lite"/>
    </source>
</evidence>
<name>A0A017SJP1_ASPRC</name>
<feature type="region of interest" description="Disordered" evidence="1">
    <location>
        <begin position="399"/>
        <end position="418"/>
    </location>
</feature>
<proteinExistence type="predicted"/>
<keyword evidence="3" id="KW-1185">Reference proteome</keyword>
<protein>
    <submittedName>
        <fullName evidence="2">Uncharacterized protein</fullName>
    </submittedName>
</protein>
<dbReference type="EMBL" id="KK088416">
    <property type="protein sequence ID" value="EYE97132.1"/>
    <property type="molecule type" value="Genomic_DNA"/>
</dbReference>
<feature type="compositionally biased region" description="Polar residues" evidence="1">
    <location>
        <begin position="409"/>
        <end position="418"/>
    </location>
</feature>
<dbReference type="GeneID" id="63702658"/>
<accession>A0A017SJP1</accession>
<dbReference type="Proteomes" id="UP000019804">
    <property type="component" value="Unassembled WGS sequence"/>
</dbReference>
<evidence type="ECO:0000313" key="3">
    <source>
        <dbReference type="Proteomes" id="UP000019804"/>
    </source>
</evidence>
<dbReference type="STRING" id="1388766.A0A017SJP1"/>
<organism evidence="2 3">
    <name type="scientific">Aspergillus ruber (strain CBS 135680)</name>
    <dbReference type="NCBI Taxonomy" id="1388766"/>
    <lineage>
        <taxon>Eukaryota</taxon>
        <taxon>Fungi</taxon>
        <taxon>Dikarya</taxon>
        <taxon>Ascomycota</taxon>
        <taxon>Pezizomycotina</taxon>
        <taxon>Eurotiomycetes</taxon>
        <taxon>Eurotiomycetidae</taxon>
        <taxon>Eurotiales</taxon>
        <taxon>Aspergillaceae</taxon>
        <taxon>Aspergillus</taxon>
        <taxon>Aspergillus subgen. Aspergillus</taxon>
    </lineage>
</organism>
<dbReference type="HOGENOM" id="CLU_657168_0_0_1"/>
<gene>
    <name evidence="2" type="ORF">EURHEDRAFT_551248</name>
</gene>
<feature type="region of interest" description="Disordered" evidence="1">
    <location>
        <begin position="1"/>
        <end position="21"/>
    </location>
</feature>